<dbReference type="AlphaFoldDB" id="A0A1P8VH99"/>
<feature type="transmembrane region" description="Helical" evidence="17">
    <location>
        <begin position="206"/>
        <end position="226"/>
    </location>
</feature>
<feature type="transmembrane region" description="Helical" evidence="17">
    <location>
        <begin position="101"/>
        <end position="119"/>
    </location>
</feature>
<evidence type="ECO:0000256" key="9">
    <source>
        <dbReference type="ARBA" id="ARBA00022967"/>
    </source>
</evidence>
<feature type="transmembrane region" description="Helical" evidence="17">
    <location>
        <begin position="78"/>
        <end position="95"/>
    </location>
</feature>
<evidence type="ECO:0000256" key="4">
    <source>
        <dbReference type="ARBA" id="ARBA00012944"/>
    </source>
</evidence>
<evidence type="ECO:0000256" key="12">
    <source>
        <dbReference type="ARBA" id="ARBA00023027"/>
    </source>
</evidence>
<feature type="transmembrane region" description="Helical" evidence="17">
    <location>
        <begin position="410"/>
        <end position="429"/>
    </location>
</feature>
<keyword evidence="6 17" id="KW-0813">Transport</keyword>
<comment type="similarity">
    <text evidence="3 17">Belongs to the complex I subunit 4 family.</text>
</comment>
<evidence type="ECO:0000313" key="19">
    <source>
        <dbReference type="EMBL" id="APZ75607.1"/>
    </source>
</evidence>
<accession>A0A1P8VH99</accession>
<evidence type="ECO:0000256" key="1">
    <source>
        <dbReference type="ARBA" id="ARBA00003257"/>
    </source>
</evidence>
<organism evidence="19">
    <name type="scientific">Auplopus sp. SJW-2017</name>
    <dbReference type="NCBI Taxonomy" id="1940101"/>
    <lineage>
        <taxon>Eukaryota</taxon>
        <taxon>Metazoa</taxon>
        <taxon>Ecdysozoa</taxon>
        <taxon>Arthropoda</taxon>
        <taxon>Hexapoda</taxon>
        <taxon>Insecta</taxon>
        <taxon>Pterygota</taxon>
        <taxon>Neoptera</taxon>
        <taxon>Endopterygota</taxon>
        <taxon>Hymenoptera</taxon>
        <taxon>Apocrita</taxon>
        <taxon>Aculeata</taxon>
        <taxon>Pompiloidea</taxon>
        <taxon>Pompilidae</taxon>
        <taxon>Pepsinae</taxon>
        <taxon>Auplopus</taxon>
    </lineage>
</organism>
<keyword evidence="15 17" id="KW-0472">Membrane</keyword>
<evidence type="ECO:0000256" key="6">
    <source>
        <dbReference type="ARBA" id="ARBA00022448"/>
    </source>
</evidence>
<geneLocation type="mitochondrion" evidence="19"/>
<evidence type="ECO:0000256" key="2">
    <source>
        <dbReference type="ARBA" id="ARBA00004225"/>
    </source>
</evidence>
<comment type="catalytic activity">
    <reaction evidence="16 17">
        <text>a ubiquinone + NADH + 5 H(+)(in) = a ubiquinol + NAD(+) + 4 H(+)(out)</text>
        <dbReference type="Rhea" id="RHEA:29091"/>
        <dbReference type="Rhea" id="RHEA-COMP:9565"/>
        <dbReference type="Rhea" id="RHEA-COMP:9566"/>
        <dbReference type="ChEBI" id="CHEBI:15378"/>
        <dbReference type="ChEBI" id="CHEBI:16389"/>
        <dbReference type="ChEBI" id="CHEBI:17976"/>
        <dbReference type="ChEBI" id="CHEBI:57540"/>
        <dbReference type="ChEBI" id="CHEBI:57945"/>
        <dbReference type="EC" id="7.1.1.2"/>
    </reaction>
</comment>
<evidence type="ECO:0000256" key="8">
    <source>
        <dbReference type="ARBA" id="ARBA00022692"/>
    </source>
</evidence>
<evidence type="ECO:0000259" key="18">
    <source>
        <dbReference type="Pfam" id="PF00361"/>
    </source>
</evidence>
<dbReference type="EMBL" id="KX584357">
    <property type="protein sequence ID" value="APZ75607.1"/>
    <property type="molecule type" value="Genomic_DNA"/>
</dbReference>
<evidence type="ECO:0000256" key="14">
    <source>
        <dbReference type="ARBA" id="ARBA00023128"/>
    </source>
</evidence>
<dbReference type="PRINTS" id="PR01437">
    <property type="entry name" value="NUOXDRDTASE4"/>
</dbReference>
<keyword evidence="9" id="KW-1278">Translocase</keyword>
<feature type="transmembrane region" description="Helical" evidence="17">
    <location>
        <begin position="263"/>
        <end position="285"/>
    </location>
</feature>
<dbReference type="GO" id="GO:0048039">
    <property type="term" value="F:ubiquinone binding"/>
    <property type="evidence" value="ECO:0007669"/>
    <property type="project" value="TreeGrafter"/>
</dbReference>
<comment type="subcellular location">
    <subcellularLocation>
        <location evidence="2 17">Mitochondrion membrane</location>
        <topology evidence="2 17">Multi-pass membrane protein</topology>
    </subcellularLocation>
</comment>
<keyword evidence="12 17" id="KW-0520">NAD</keyword>
<keyword evidence="14 17" id="KW-0496">Mitochondrion</keyword>
<evidence type="ECO:0000256" key="5">
    <source>
        <dbReference type="ARBA" id="ARBA00021006"/>
    </source>
</evidence>
<feature type="transmembrane region" description="Helical" evidence="17">
    <location>
        <begin position="238"/>
        <end position="256"/>
    </location>
</feature>
<comment type="function">
    <text evidence="1">Core subunit of the mitochondrial membrane respiratory chain NADH dehydrogenase (Complex I) that is believed to belong to the minimal assembly required for catalysis. Complex I functions in the transfer of electrons from NADH to the respiratory chain. The immediate electron acceptor for the enzyme is believed to be ubiquinone.</text>
</comment>
<evidence type="ECO:0000256" key="13">
    <source>
        <dbReference type="ARBA" id="ARBA00023075"/>
    </source>
</evidence>
<feature type="transmembrane region" description="Helical" evidence="17">
    <location>
        <begin position="131"/>
        <end position="152"/>
    </location>
</feature>
<dbReference type="EC" id="7.1.1.2" evidence="4 17"/>
<feature type="transmembrane region" description="Helical" evidence="17">
    <location>
        <begin position="172"/>
        <end position="194"/>
    </location>
</feature>
<keyword evidence="8 17" id="KW-0812">Transmembrane</keyword>
<feature type="transmembrane region" description="Helical" evidence="17">
    <location>
        <begin position="291"/>
        <end position="312"/>
    </location>
</feature>
<dbReference type="GO" id="GO:0015990">
    <property type="term" value="P:electron transport coupled proton transport"/>
    <property type="evidence" value="ECO:0007669"/>
    <property type="project" value="TreeGrafter"/>
</dbReference>
<dbReference type="GO" id="GO:0008137">
    <property type="term" value="F:NADH dehydrogenase (ubiquinone) activity"/>
    <property type="evidence" value="ECO:0007669"/>
    <property type="project" value="UniProtKB-UniRule"/>
</dbReference>
<feature type="transmembrane region" description="Helical" evidence="17">
    <location>
        <begin position="366"/>
        <end position="389"/>
    </location>
</feature>
<evidence type="ECO:0000256" key="7">
    <source>
        <dbReference type="ARBA" id="ARBA00022660"/>
    </source>
</evidence>
<keyword evidence="13 17" id="KW-0830">Ubiquinone</keyword>
<feature type="transmembrane region" description="Helical" evidence="17">
    <location>
        <begin position="51"/>
        <end position="71"/>
    </location>
</feature>
<feature type="domain" description="NADH:quinone oxidoreductase/Mrp antiporter transmembrane" evidence="18">
    <location>
        <begin position="96"/>
        <end position="376"/>
    </location>
</feature>
<proteinExistence type="inferred from homology"/>
<dbReference type="PANTHER" id="PTHR43507">
    <property type="entry name" value="NADH-UBIQUINONE OXIDOREDUCTASE CHAIN 4"/>
    <property type="match status" value="1"/>
</dbReference>
<keyword evidence="7 17" id="KW-0679">Respiratory chain</keyword>
<evidence type="ECO:0000256" key="16">
    <source>
        <dbReference type="ARBA" id="ARBA00049551"/>
    </source>
</evidence>
<dbReference type="InterPro" id="IPR001750">
    <property type="entry name" value="ND/Mrp_TM"/>
</dbReference>
<feature type="transmembrane region" description="Helical" evidence="17">
    <location>
        <begin position="333"/>
        <end position="354"/>
    </location>
</feature>
<keyword evidence="11 17" id="KW-1133">Transmembrane helix</keyword>
<dbReference type="Pfam" id="PF00361">
    <property type="entry name" value="Proton_antipo_M"/>
    <property type="match status" value="1"/>
</dbReference>
<evidence type="ECO:0000256" key="11">
    <source>
        <dbReference type="ARBA" id="ARBA00022989"/>
    </source>
</evidence>
<evidence type="ECO:0000256" key="10">
    <source>
        <dbReference type="ARBA" id="ARBA00022982"/>
    </source>
</evidence>
<evidence type="ECO:0000256" key="15">
    <source>
        <dbReference type="ARBA" id="ARBA00023136"/>
    </source>
</evidence>
<dbReference type="GO" id="GO:0042773">
    <property type="term" value="P:ATP synthesis coupled electron transport"/>
    <property type="evidence" value="ECO:0007669"/>
    <property type="project" value="InterPro"/>
</dbReference>
<reference evidence="19" key="1">
    <citation type="journal article" date="2016" name="Int. J. Mol. Sci.">
        <title>Next-Generation Sequencing of Two Mitochondrial Genomes from Family Pompilidae (Hymenoptera: Vespoidea) Reveal Novel Patterns of Gene Arrangement.</title>
        <authorList>
            <person name="Chen P.Y."/>
            <person name="Zheng B.Y."/>
            <person name="Liu J.X."/>
            <person name="Wei S.J."/>
        </authorList>
    </citation>
    <scope>NUCLEOTIDE SEQUENCE</scope>
</reference>
<sequence length="434" mass="50772">MIMMEMFSLLLMISKNIKLVLQNCLCILLINYLMSMNNIWMENTNLYMYFYQDKYCSFLVLLNLWISMILIMITKNKNFLIISLMILINMTFMSISMIFFYIWFEISLIPLFIMIFLLGKSKERTLSSMYMLMYTMLGSLPLFMTIFLFYKINNSIEWNFLILFNMENINFIIYFNMIIAFLIKIPVFGFHIWLPKAHVEAPVYGSMILASIVLKMGMMGLMRMMMISLDSVKKFNMMIMNILILGTLMISILCLMQSDMKSIVAYSSVVHMGIGTISIMTLYKWGYSGGMVMMIGHGLCSSAMFYLVNVFYSRSSTRIIFLNKGNININPSMVFLWFIACIGNMGAPISLNFFSELMMTNTIISWSKFMVLFLILINLFGSLFSMNLFMMTIHGNIFKKINSPIKMIEYYTLILHLVPLNLLSFYSWIWNINF</sequence>
<gene>
    <name evidence="19" type="primary">nad4</name>
</gene>
<comment type="function">
    <text evidence="17">Core subunit of the mitochondrial membrane respiratory chain NADH dehydrogenase (Complex I) which catalyzes electron transfer from NADH through the respiratory chain, using ubiquinone as an electron acceptor. Essential for the catalytic activity and assembly of complex I.</text>
</comment>
<protein>
    <recommendedName>
        <fullName evidence="5 17">NADH-ubiquinone oxidoreductase chain 4</fullName>
        <ecNumber evidence="4 17">7.1.1.2</ecNumber>
    </recommendedName>
</protein>
<evidence type="ECO:0000256" key="17">
    <source>
        <dbReference type="RuleBase" id="RU003297"/>
    </source>
</evidence>
<dbReference type="GO" id="GO:0003954">
    <property type="term" value="F:NADH dehydrogenase activity"/>
    <property type="evidence" value="ECO:0007669"/>
    <property type="project" value="TreeGrafter"/>
</dbReference>
<dbReference type="GO" id="GO:0031966">
    <property type="term" value="C:mitochondrial membrane"/>
    <property type="evidence" value="ECO:0007669"/>
    <property type="project" value="UniProtKB-SubCell"/>
</dbReference>
<dbReference type="InterPro" id="IPR003918">
    <property type="entry name" value="NADH_UbQ_OxRdtase"/>
</dbReference>
<dbReference type="PANTHER" id="PTHR43507:SF20">
    <property type="entry name" value="NADH-UBIQUINONE OXIDOREDUCTASE CHAIN 4"/>
    <property type="match status" value="1"/>
</dbReference>
<keyword evidence="10 17" id="KW-0249">Electron transport</keyword>
<evidence type="ECO:0000256" key="3">
    <source>
        <dbReference type="ARBA" id="ARBA00009025"/>
    </source>
</evidence>
<name>A0A1P8VH99_9HYME</name>